<protein>
    <submittedName>
        <fullName evidence="2">Uncharacterized protein</fullName>
    </submittedName>
</protein>
<accession>A0ABV5GLK5</accession>
<evidence type="ECO:0000256" key="1">
    <source>
        <dbReference type="SAM" id="Phobius"/>
    </source>
</evidence>
<comment type="caution">
    <text evidence="2">The sequence shown here is derived from an EMBL/GenBank/DDBJ whole genome shotgun (WGS) entry which is preliminary data.</text>
</comment>
<keyword evidence="1" id="KW-1133">Transmembrane helix</keyword>
<keyword evidence="3" id="KW-1185">Reference proteome</keyword>
<evidence type="ECO:0000313" key="3">
    <source>
        <dbReference type="Proteomes" id="UP001589607"/>
    </source>
</evidence>
<keyword evidence="1" id="KW-0812">Transmembrane</keyword>
<dbReference type="EMBL" id="JBHMEY010000014">
    <property type="protein sequence ID" value="MFB9096263.1"/>
    <property type="molecule type" value="Genomic_DNA"/>
</dbReference>
<dbReference type="Proteomes" id="UP001589607">
    <property type="component" value="Unassembled WGS sequence"/>
</dbReference>
<organism evidence="2 3">
    <name type="scientific">Flavobacterium jumunjinense</name>
    <dbReference type="NCBI Taxonomy" id="998845"/>
    <lineage>
        <taxon>Bacteria</taxon>
        <taxon>Pseudomonadati</taxon>
        <taxon>Bacteroidota</taxon>
        <taxon>Flavobacteriia</taxon>
        <taxon>Flavobacteriales</taxon>
        <taxon>Flavobacteriaceae</taxon>
        <taxon>Flavobacterium</taxon>
    </lineage>
</organism>
<feature type="transmembrane region" description="Helical" evidence="1">
    <location>
        <begin position="154"/>
        <end position="172"/>
    </location>
</feature>
<name>A0ABV5GLK5_9FLAO</name>
<dbReference type="RefSeq" id="WP_236458248.1">
    <property type="nucleotide sequence ID" value="NZ_CBCSGE010000009.1"/>
</dbReference>
<keyword evidence="1" id="KW-0472">Membrane</keyword>
<feature type="transmembrane region" description="Helical" evidence="1">
    <location>
        <begin position="178"/>
        <end position="199"/>
    </location>
</feature>
<feature type="transmembrane region" description="Helical" evidence="1">
    <location>
        <begin position="92"/>
        <end position="110"/>
    </location>
</feature>
<proteinExistence type="predicted"/>
<reference evidence="2 3" key="1">
    <citation type="submission" date="2024-09" db="EMBL/GenBank/DDBJ databases">
        <authorList>
            <person name="Sun Q."/>
            <person name="Mori K."/>
        </authorList>
    </citation>
    <scope>NUCLEOTIDE SEQUENCE [LARGE SCALE GENOMIC DNA]</scope>
    <source>
        <strain evidence="2 3">CECT 7955</strain>
    </source>
</reference>
<feature type="transmembrane region" description="Helical" evidence="1">
    <location>
        <begin position="122"/>
        <end position="142"/>
    </location>
</feature>
<evidence type="ECO:0000313" key="2">
    <source>
        <dbReference type="EMBL" id="MFB9096263.1"/>
    </source>
</evidence>
<gene>
    <name evidence="2" type="ORF">ACFFVF_07030</name>
</gene>
<sequence length="212" mass="24775">MQLTKEQIQTIDAILEKKGIKYIDIKLELIDHIATQIEQEMNTKGADFETTLCLALDKWKRQFVYSSNFFVGIIHSFPKIILNKLVSKAKKYFFMSSIISAIWIFLINYYKNNMIEILKPFSTIVSISSVVFSIIMVVLIVLINYKSKPTTYRFLVNQSSPILALSLIVIAFDETMVHLQLFYCSLFFIYTFFMVKNYISHKNFIKSIEIIK</sequence>